<keyword evidence="3" id="KW-0807">Transducer</keyword>
<dbReference type="GO" id="GO:0005525">
    <property type="term" value="F:GTP binding"/>
    <property type="evidence" value="ECO:0007669"/>
    <property type="project" value="UniProtKB-KW"/>
</dbReference>
<dbReference type="Pfam" id="PF00503">
    <property type="entry name" value="G-alpha"/>
    <property type="match status" value="1"/>
</dbReference>
<feature type="compositionally biased region" description="Low complexity" evidence="4">
    <location>
        <begin position="587"/>
        <end position="599"/>
    </location>
</feature>
<evidence type="ECO:0000313" key="6">
    <source>
        <dbReference type="Proteomes" id="UP000816034"/>
    </source>
</evidence>
<protein>
    <submittedName>
        <fullName evidence="5">Uncharacterized protein</fullName>
    </submittedName>
</protein>
<feature type="region of interest" description="Disordered" evidence="4">
    <location>
        <begin position="729"/>
        <end position="750"/>
    </location>
</feature>
<feature type="compositionally biased region" description="Polar residues" evidence="4">
    <location>
        <begin position="72"/>
        <end position="84"/>
    </location>
</feature>
<dbReference type="InterPro" id="IPR027417">
    <property type="entry name" value="P-loop_NTPase"/>
</dbReference>
<evidence type="ECO:0000256" key="1">
    <source>
        <dbReference type="ARBA" id="ARBA00022741"/>
    </source>
</evidence>
<feature type="compositionally biased region" description="Low complexity" evidence="4">
    <location>
        <begin position="965"/>
        <end position="977"/>
    </location>
</feature>
<feature type="compositionally biased region" description="Low complexity" evidence="4">
    <location>
        <begin position="1035"/>
        <end position="1052"/>
    </location>
</feature>
<organism evidence="5 6">
    <name type="scientific">Naegleria lovaniensis</name>
    <name type="common">Amoeba</name>
    <dbReference type="NCBI Taxonomy" id="51637"/>
    <lineage>
        <taxon>Eukaryota</taxon>
        <taxon>Discoba</taxon>
        <taxon>Heterolobosea</taxon>
        <taxon>Tetramitia</taxon>
        <taxon>Eutetramitia</taxon>
        <taxon>Vahlkampfiidae</taxon>
        <taxon>Naegleria</taxon>
    </lineage>
</organism>
<dbReference type="GO" id="GO:0003924">
    <property type="term" value="F:GTPase activity"/>
    <property type="evidence" value="ECO:0007669"/>
    <property type="project" value="InterPro"/>
</dbReference>
<feature type="compositionally biased region" description="Basic and acidic residues" evidence="4">
    <location>
        <begin position="983"/>
        <end position="995"/>
    </location>
</feature>
<dbReference type="GO" id="GO:0031683">
    <property type="term" value="F:G-protein beta/gamma-subunit complex binding"/>
    <property type="evidence" value="ECO:0007669"/>
    <property type="project" value="InterPro"/>
</dbReference>
<dbReference type="Proteomes" id="UP000816034">
    <property type="component" value="Unassembled WGS sequence"/>
</dbReference>
<evidence type="ECO:0000256" key="4">
    <source>
        <dbReference type="SAM" id="MobiDB-lite"/>
    </source>
</evidence>
<dbReference type="RefSeq" id="XP_044545227.1">
    <property type="nucleotide sequence ID" value="XM_044698679.1"/>
</dbReference>
<keyword evidence="6" id="KW-1185">Reference proteome</keyword>
<evidence type="ECO:0000256" key="3">
    <source>
        <dbReference type="ARBA" id="ARBA00023224"/>
    </source>
</evidence>
<name>A0AA88KFP3_NAELO</name>
<dbReference type="GeneID" id="68101041"/>
<dbReference type="AlphaFoldDB" id="A0AA88KFP3"/>
<dbReference type="GO" id="GO:0007186">
    <property type="term" value="P:G protein-coupled receptor signaling pathway"/>
    <property type="evidence" value="ECO:0007669"/>
    <property type="project" value="InterPro"/>
</dbReference>
<dbReference type="EMBL" id="PYSW02000035">
    <property type="protein sequence ID" value="KAG2377965.1"/>
    <property type="molecule type" value="Genomic_DNA"/>
</dbReference>
<feature type="compositionally biased region" description="Low complexity" evidence="4">
    <location>
        <begin position="86"/>
        <end position="112"/>
    </location>
</feature>
<feature type="region of interest" description="Disordered" evidence="4">
    <location>
        <begin position="518"/>
        <end position="538"/>
    </location>
</feature>
<feature type="compositionally biased region" description="Low complexity" evidence="4">
    <location>
        <begin position="264"/>
        <end position="281"/>
    </location>
</feature>
<feature type="region of interest" description="Disordered" evidence="4">
    <location>
        <begin position="1107"/>
        <end position="1134"/>
    </location>
</feature>
<feature type="region of interest" description="Disordered" evidence="4">
    <location>
        <begin position="585"/>
        <end position="605"/>
    </location>
</feature>
<dbReference type="Gene3D" id="3.40.50.300">
    <property type="entry name" value="P-loop containing nucleotide triphosphate hydrolases"/>
    <property type="match status" value="1"/>
</dbReference>
<feature type="region of interest" description="Disordered" evidence="4">
    <location>
        <begin position="963"/>
        <end position="1013"/>
    </location>
</feature>
<dbReference type="SUPFAM" id="SSF52540">
    <property type="entry name" value="P-loop containing nucleoside triphosphate hydrolases"/>
    <property type="match status" value="1"/>
</dbReference>
<accession>A0AA88KFP3</accession>
<sequence length="1134" mass="127335">MVKLLLYGLSESGLSTLFHLFQLIPHTTPLVEESSDGISIQTPRSPNSSHPHTPSSLRSSPINIPNHLHHVQWQQQHDGSNSPKPFSFSSTANSLSSSSASTVSSFATSSPSVHHHQLPHQTNNSNEDDNHTGSSLLPSSPHTNFNFSMNSSSAPNDHLNNDSPLMQRVSHSRPLPRLPLFARNHPRPLPPARRRSIRPVLSNTLFNNLNNNDSSSSPPINKTKVLESEISKVSVSSIINKIESNKTEENTPARPILNIKKKAQTPNSNSQQQSTSTTSLLDQTSSFSPVTVLKKRRHAFSDAVLKALPYELLSQIFVCFRILIDDAEAKGFLYKTEEEFHQFLKQFTNLDKLKNTTSSSNTDNHDYCDYCHAMAAEKALVVMKEGKLSCQQLQWKLEKTFSIVERMKKIHEPQKLAANQRLRTEFFNDCKELWENHLGLQHTFHAYTLFKNNCSGEMDSKSMNGFQKEDKYLSEMSVQIGNAFSAFPSIMEHVVDRYLLKMPSKMFGFGGDVANDDDHNDASSHNSTQLLGEGISNSETTQMPSEIIILLNSMVSTGSPVENNAQSSTTTEYNFKFNLPPLSEIQSSTASNSSSTTASDPINSQELGNHTILITQEAPTFSQQPHENRPGEHKKSCATVLSSSFTTTQSHTDYSKSDSTLLYSVNSHIYKALAGNHRGSATQEVVAAVRPLVLDKIQEQKPVVEEKKEPLSSPRRLLSFLKSHITNSNNTPTIEAHEPPPKTVKKPTPPKQKNTIFSIVTMGGINPKITFSKKEWIVCCYTSNAMVYVVNLCDFFKTIQVKDSFSGSMIEKNRLEYSLEKFEQCVNGKYFSDIPILLVFTFVDVFKEALKQFPLTPTRKNSLVHCVQQLNPAAEGQKQTEPKIPSIQHKFGDSKLEEWHSCCEFIIEQFIHVATSQERREEMRRNVVVLNCIDVKKSTQVLVNDIILNADIMTHLQFNEQYYGSSPSSTAATSSSTHGRTPSIHEKFKSSRSGRDGGPMSDRSHYRRPPLLNDTTADYSQYYYRRCKNVPLSVVSTNSNNSGNNSNELTSSKITKQRKRKEKQAKASLVEKSAHRLSWTTWGSWRQPPQERVMIVVDEVGQQWTDEEQVSESVDTTTSARRKRKNSNSNCLLQ</sequence>
<evidence type="ECO:0000256" key="2">
    <source>
        <dbReference type="ARBA" id="ARBA00023134"/>
    </source>
</evidence>
<dbReference type="InterPro" id="IPR001019">
    <property type="entry name" value="Gprotein_alpha_su"/>
</dbReference>
<keyword evidence="1" id="KW-0547">Nucleotide-binding</keyword>
<proteinExistence type="predicted"/>
<reference evidence="5 6" key="1">
    <citation type="journal article" date="2018" name="BMC Genomics">
        <title>The genome of Naegleria lovaniensis, the basis for a comparative approach to unravel pathogenicity factors of the human pathogenic amoeba N. fowleri.</title>
        <authorList>
            <person name="Liechti N."/>
            <person name="Schurch N."/>
            <person name="Bruggmann R."/>
            <person name="Wittwer M."/>
        </authorList>
    </citation>
    <scope>NUCLEOTIDE SEQUENCE [LARGE SCALE GENOMIC DNA]</scope>
    <source>
        <strain evidence="5 6">ATCC 30569</strain>
    </source>
</reference>
<feature type="region of interest" description="Disordered" evidence="4">
    <location>
        <begin position="1035"/>
        <end position="1069"/>
    </location>
</feature>
<feature type="compositionally biased region" description="Low complexity" evidence="4">
    <location>
        <begin position="42"/>
        <end position="56"/>
    </location>
</feature>
<feature type="compositionally biased region" description="Polar residues" evidence="4">
    <location>
        <begin position="132"/>
        <end position="155"/>
    </location>
</feature>
<evidence type="ECO:0000313" key="5">
    <source>
        <dbReference type="EMBL" id="KAG2377965.1"/>
    </source>
</evidence>
<gene>
    <name evidence="5" type="ORF">C9374_008587</name>
</gene>
<comment type="caution">
    <text evidence="5">The sequence shown here is derived from an EMBL/GenBank/DDBJ whole genome shotgun (WGS) entry which is preliminary data.</text>
</comment>
<keyword evidence="2" id="KW-0342">GTP-binding</keyword>
<feature type="region of interest" description="Disordered" evidence="4">
    <location>
        <begin position="246"/>
        <end position="281"/>
    </location>
</feature>
<feature type="region of interest" description="Disordered" evidence="4">
    <location>
        <begin position="34"/>
        <end position="162"/>
    </location>
</feature>